<organism evidence="1 2">
    <name type="scientific">Aromia moschata</name>
    <dbReference type="NCBI Taxonomy" id="1265417"/>
    <lineage>
        <taxon>Eukaryota</taxon>
        <taxon>Metazoa</taxon>
        <taxon>Ecdysozoa</taxon>
        <taxon>Arthropoda</taxon>
        <taxon>Hexapoda</taxon>
        <taxon>Insecta</taxon>
        <taxon>Pterygota</taxon>
        <taxon>Neoptera</taxon>
        <taxon>Endopterygota</taxon>
        <taxon>Coleoptera</taxon>
        <taxon>Polyphaga</taxon>
        <taxon>Cucujiformia</taxon>
        <taxon>Chrysomeloidea</taxon>
        <taxon>Cerambycidae</taxon>
        <taxon>Cerambycinae</taxon>
        <taxon>Callichromatini</taxon>
        <taxon>Aromia</taxon>
    </lineage>
</organism>
<dbReference type="AlphaFoldDB" id="A0AAV8ZBN5"/>
<dbReference type="GO" id="GO:0005096">
    <property type="term" value="F:GTPase activator activity"/>
    <property type="evidence" value="ECO:0007669"/>
    <property type="project" value="InterPro"/>
</dbReference>
<name>A0AAV8ZBN5_9CUCU</name>
<protein>
    <recommendedName>
        <fullName evidence="3">Rab3 GTPase-activating protein catalytic subunit</fullName>
    </recommendedName>
</protein>
<keyword evidence="2" id="KW-1185">Reference proteome</keyword>
<dbReference type="InterPro" id="IPR045700">
    <property type="entry name" value="Rab3GAP1"/>
</dbReference>
<proteinExistence type="predicted"/>
<evidence type="ECO:0000313" key="1">
    <source>
        <dbReference type="EMBL" id="KAJ8960955.1"/>
    </source>
</evidence>
<dbReference type="PANTHER" id="PTHR21422:SF9">
    <property type="entry name" value="RAB3 GTPASE-ACTIVATING PROTEIN CATALYTIC SUBUNIT"/>
    <property type="match status" value="1"/>
</dbReference>
<comment type="caution">
    <text evidence="1">The sequence shown here is derived from an EMBL/GenBank/DDBJ whole genome shotgun (WGS) entry which is preliminary data.</text>
</comment>
<dbReference type="PANTHER" id="PTHR21422">
    <property type="entry name" value="RAB3 GTPASE-ACTIVATING PROTEIN CATALYTIC SUBUNIT"/>
    <property type="match status" value="1"/>
</dbReference>
<gene>
    <name evidence="1" type="ORF">NQ318_020256</name>
</gene>
<dbReference type="Proteomes" id="UP001162162">
    <property type="component" value="Unassembled WGS sequence"/>
</dbReference>
<accession>A0AAV8ZBN5</accession>
<reference evidence="1" key="1">
    <citation type="journal article" date="2023" name="Insect Mol. Biol.">
        <title>Genome sequencing provides insights into the evolution of gene families encoding plant cell wall-degrading enzymes in longhorned beetles.</title>
        <authorList>
            <person name="Shin N.R."/>
            <person name="Okamura Y."/>
            <person name="Kirsch R."/>
            <person name="Pauchet Y."/>
        </authorList>
    </citation>
    <scope>NUCLEOTIDE SEQUENCE</scope>
    <source>
        <strain evidence="1">AMC_N1</strain>
    </source>
</reference>
<evidence type="ECO:0000313" key="2">
    <source>
        <dbReference type="Proteomes" id="UP001162162"/>
    </source>
</evidence>
<evidence type="ECO:0008006" key="3">
    <source>
        <dbReference type="Google" id="ProtNLM"/>
    </source>
</evidence>
<dbReference type="EMBL" id="JAPWTK010000007">
    <property type="protein sequence ID" value="KAJ8960955.1"/>
    <property type="molecule type" value="Genomic_DNA"/>
</dbReference>
<sequence>MNEEVDETEFYHQDFTTASEWEIFTARIEEIINQWKTEDQKDELIVDSQSIWEVKSEKLTFVDFDFNLSRYRKKVDSPDSSESTDESEKQNKNPIDTLYDFELYDERNTTDASCLSSWYGLNELIVLTPSNNIGITSESKIKLLLSSAYVVMSNLNCEMPIFIQIREKWQDCYLGVFEGEGIRTNFEMVHLRRGPSHGHYLSGLLDLFKTKIMSPCTIENVLVSAQLSFSLMDFGNFIWKQDLLNSDRFDVEVLFVLPFGVTVDPVNAIVLKTTWSHVSDNVIVDSESYSDFEPLAAPKWSCLAKMTNDPVCLLGDCLIEFFQNLNNNVTVYDVLGDFAASPLPESNPLDLLTEPAVPTFSSLLSRAARNSISNSLIKQRKGNAPISEAVLVPLLYFFISRRRRIIQLFLTEAKRTKKRLISRQAKTFLLKIWKRNSEVSRPAAQTPLLGDCQLS</sequence>